<sequence length="199" mass="21803">MPVHSPKPVPSPSPPPKSAIPAKGDLEMHQTSLSTSSQKSSSTPSTVPSTFSRDLRTCVSATITREAVSRNFAKSCDSRSHQPWVTEEEVDFHGILTVNQIQEVGQLLFNPKPHQELFQIGDIIVDVNDLSTLVAERYLTGFIIDGFFLKYSEEAQADGSKAVYLPSLTQTSALAKQSKAKREAISNLIMNAIEQITFV</sequence>
<feature type="region of interest" description="Disordered" evidence="1">
    <location>
        <begin position="1"/>
        <end position="51"/>
    </location>
</feature>
<name>A0A9X0CCJ4_9CNID</name>
<accession>A0A9X0CCJ4</accession>
<dbReference type="Proteomes" id="UP001163046">
    <property type="component" value="Unassembled WGS sequence"/>
</dbReference>
<protein>
    <submittedName>
        <fullName evidence="2">Uncharacterized protein</fullName>
    </submittedName>
</protein>
<gene>
    <name evidence="2" type="ORF">OS493_038065</name>
</gene>
<feature type="compositionally biased region" description="Low complexity" evidence="1">
    <location>
        <begin position="31"/>
        <end position="51"/>
    </location>
</feature>
<comment type="caution">
    <text evidence="2">The sequence shown here is derived from an EMBL/GenBank/DDBJ whole genome shotgun (WGS) entry which is preliminary data.</text>
</comment>
<evidence type="ECO:0000256" key="1">
    <source>
        <dbReference type="SAM" id="MobiDB-lite"/>
    </source>
</evidence>
<proteinExistence type="predicted"/>
<evidence type="ECO:0000313" key="3">
    <source>
        <dbReference type="Proteomes" id="UP001163046"/>
    </source>
</evidence>
<evidence type="ECO:0000313" key="2">
    <source>
        <dbReference type="EMBL" id="KAJ7318267.1"/>
    </source>
</evidence>
<organism evidence="2 3">
    <name type="scientific">Desmophyllum pertusum</name>
    <dbReference type="NCBI Taxonomy" id="174260"/>
    <lineage>
        <taxon>Eukaryota</taxon>
        <taxon>Metazoa</taxon>
        <taxon>Cnidaria</taxon>
        <taxon>Anthozoa</taxon>
        <taxon>Hexacorallia</taxon>
        <taxon>Scleractinia</taxon>
        <taxon>Caryophylliina</taxon>
        <taxon>Caryophylliidae</taxon>
        <taxon>Desmophyllum</taxon>
    </lineage>
</organism>
<dbReference type="AlphaFoldDB" id="A0A9X0CCJ4"/>
<reference evidence="2" key="1">
    <citation type="submission" date="2023-01" db="EMBL/GenBank/DDBJ databases">
        <title>Genome assembly of the deep-sea coral Lophelia pertusa.</title>
        <authorList>
            <person name="Herrera S."/>
            <person name="Cordes E."/>
        </authorList>
    </citation>
    <scope>NUCLEOTIDE SEQUENCE</scope>
    <source>
        <strain evidence="2">USNM1676648</strain>
        <tissue evidence="2">Polyp</tissue>
    </source>
</reference>
<dbReference type="EMBL" id="MU827861">
    <property type="protein sequence ID" value="KAJ7318267.1"/>
    <property type="molecule type" value="Genomic_DNA"/>
</dbReference>
<keyword evidence="3" id="KW-1185">Reference proteome</keyword>
<feature type="compositionally biased region" description="Pro residues" evidence="1">
    <location>
        <begin position="1"/>
        <end position="18"/>
    </location>
</feature>